<evidence type="ECO:0000313" key="7">
    <source>
        <dbReference type="Proteomes" id="UP001161325"/>
    </source>
</evidence>
<dbReference type="InterPro" id="IPR000602">
    <property type="entry name" value="Glyco_hydro_38_N"/>
</dbReference>
<dbReference type="GO" id="GO:0006013">
    <property type="term" value="P:mannose metabolic process"/>
    <property type="evidence" value="ECO:0007669"/>
    <property type="project" value="InterPro"/>
</dbReference>
<dbReference type="PANTHER" id="PTHR46017:SF2">
    <property type="entry name" value="MANNOSYLGLYCERATE HYDROLASE"/>
    <property type="match status" value="1"/>
</dbReference>
<dbReference type="SMART" id="SM00872">
    <property type="entry name" value="Alpha-mann_mid"/>
    <property type="match status" value="1"/>
</dbReference>
<evidence type="ECO:0000256" key="2">
    <source>
        <dbReference type="ARBA" id="ARBA00022723"/>
    </source>
</evidence>
<reference evidence="6" key="1">
    <citation type="submission" date="2022-08" db="EMBL/GenBank/DDBJ databases">
        <title>Draft genome sequencing of Roseisolibacter agri AW1220.</title>
        <authorList>
            <person name="Tobiishi Y."/>
            <person name="Tonouchi A."/>
        </authorList>
    </citation>
    <scope>NUCLEOTIDE SEQUENCE</scope>
    <source>
        <strain evidence="6">AW1220</strain>
    </source>
</reference>
<dbReference type="Proteomes" id="UP001161325">
    <property type="component" value="Unassembled WGS sequence"/>
</dbReference>
<keyword evidence="2" id="KW-0479">Metal-binding</keyword>
<dbReference type="PANTHER" id="PTHR46017">
    <property type="entry name" value="ALPHA-MANNOSIDASE 2C1"/>
    <property type="match status" value="1"/>
</dbReference>
<organism evidence="6 7">
    <name type="scientific">Roseisolibacter agri</name>
    <dbReference type="NCBI Taxonomy" id="2014610"/>
    <lineage>
        <taxon>Bacteria</taxon>
        <taxon>Pseudomonadati</taxon>
        <taxon>Gemmatimonadota</taxon>
        <taxon>Gemmatimonadia</taxon>
        <taxon>Gemmatimonadales</taxon>
        <taxon>Gemmatimonadaceae</taxon>
        <taxon>Roseisolibacter</taxon>
    </lineage>
</organism>
<dbReference type="AlphaFoldDB" id="A0AA37QCA6"/>
<keyword evidence="4" id="KW-0326">Glycosidase</keyword>
<feature type="domain" description="Glycoside hydrolase family 38 central" evidence="5">
    <location>
        <begin position="283"/>
        <end position="361"/>
    </location>
</feature>
<keyword evidence="7" id="KW-1185">Reference proteome</keyword>
<dbReference type="GO" id="GO:0004559">
    <property type="term" value="F:alpha-mannosidase activity"/>
    <property type="evidence" value="ECO:0007669"/>
    <property type="project" value="InterPro"/>
</dbReference>
<dbReference type="Gene3D" id="1.20.1270.50">
    <property type="entry name" value="Glycoside hydrolase family 38, central domain"/>
    <property type="match status" value="1"/>
</dbReference>
<accession>A0AA37QCA6</accession>
<dbReference type="InterPro" id="IPR037094">
    <property type="entry name" value="Glyco_hydro_38_cen_sf"/>
</dbReference>
<name>A0AA37QCA6_9BACT</name>
<dbReference type="InterPro" id="IPR011013">
    <property type="entry name" value="Gal_mutarotase_sf_dom"/>
</dbReference>
<dbReference type="Pfam" id="PF09261">
    <property type="entry name" value="Alpha-mann_mid"/>
    <property type="match status" value="1"/>
</dbReference>
<dbReference type="InterPro" id="IPR027291">
    <property type="entry name" value="Glyco_hydro_38_N_sf"/>
</dbReference>
<comment type="caution">
    <text evidence="6">The sequence shown here is derived from an EMBL/GenBank/DDBJ whole genome shotgun (WGS) entry which is preliminary data.</text>
</comment>
<dbReference type="InterPro" id="IPR015341">
    <property type="entry name" value="Glyco_hydro_38_cen"/>
</dbReference>
<dbReference type="InterPro" id="IPR028995">
    <property type="entry name" value="Glyco_hydro_57/38_cen_sf"/>
</dbReference>
<dbReference type="EMBL" id="BRXS01000006">
    <property type="protein sequence ID" value="GLC27647.1"/>
    <property type="molecule type" value="Genomic_DNA"/>
</dbReference>
<evidence type="ECO:0000256" key="4">
    <source>
        <dbReference type="ARBA" id="ARBA00023295"/>
    </source>
</evidence>
<evidence type="ECO:0000256" key="1">
    <source>
        <dbReference type="ARBA" id="ARBA00009792"/>
    </source>
</evidence>
<dbReference type="RefSeq" id="WP_284352083.1">
    <property type="nucleotide sequence ID" value="NZ_BRXS01000006.1"/>
</dbReference>
<evidence type="ECO:0000259" key="5">
    <source>
        <dbReference type="SMART" id="SM00872"/>
    </source>
</evidence>
<dbReference type="SUPFAM" id="SSF88713">
    <property type="entry name" value="Glycoside hydrolase/deacetylase"/>
    <property type="match status" value="1"/>
</dbReference>
<dbReference type="SUPFAM" id="SSF74650">
    <property type="entry name" value="Galactose mutarotase-like"/>
    <property type="match status" value="1"/>
</dbReference>
<dbReference type="GO" id="GO:0046872">
    <property type="term" value="F:metal ion binding"/>
    <property type="evidence" value="ECO:0007669"/>
    <property type="project" value="UniProtKB-KW"/>
</dbReference>
<keyword evidence="3" id="KW-0378">Hydrolase</keyword>
<proteinExistence type="inferred from homology"/>
<protein>
    <submittedName>
        <fullName evidence="6">Alpha-mannosidase</fullName>
    </submittedName>
</protein>
<sequence length="901" mass="96657">MPPTLDVLLVPHTHWDREWYHEAGRFRQRLVALVDELLDGSDDAPFLLDGQAIVLEDYLAVRPERRGAIAEALRAGWLEAGPWYVLADQLIPSGESHVRNLMAGRRVLRALGASPPPVLYSPDAFGHAASSPTLAAGFGFGVAVVWRGYGGARWPAGDAAWWRGADGSRALLLHLPPDGYEFGSRLPVDAEGARERWAAMRAVLAPRARLGFALVQNGADHHARQERWAVAVAALEAAAAPERVVVSSLADVATRARDAAATADLPTVAGELRDSYGYTWTLQGTFGTRAAQKRRVARADRRLVRDVEPWLALLRLRGAAGDETRTALLHAAWRPLLQCLPHDTLCGCSTDAVARAMDARLDDADAQARGLRSDALDGLLGHDRVAARARRRDWRPVLVVRNRAPRTRGGVAEVALTGFVRDVGVGPGSAGAWRAVQEAPSLLTPSDGAIVQPLERVRRIDRLESPRHYPDADLVDEVRAVAWVPPVAGYGLLPIPLDGRATTIVVDGPAHPVQAEQLRLTNGLVTVEADARGHVRIAYPALGLVLDDALTFEDVGDAGDTYTPSPVGAPRTVLWCGSARLLHRGPLRGAIELSLRMRVPAALAPAPDGFSRPTHAARGHVELPLTVTLSLDADASWVRVHVRGENVAHDHRLRLALRTGIAGATVRADAAFGPVVRTPVAIPPEERAMETPPPTAPLHRWMWCDGATHAATLVSDGLAEYEVRDDGTMLVTLVRAVGELSRPDLPERPGHAGWPTPTPGAQCPGSFEATLAVAVYTRWSDATAAHVERLADDVLLPLVGETVRDAVRTPAAVTGASLDGEGLAFGALLPADDPDWVALRCVNVTERAVAGSWTIGAALREARRARLDETPLETLAIEAAGDVSIVRFDAGPREVVTILVR</sequence>
<gene>
    <name evidence="6" type="ORF">rosag_41600</name>
</gene>
<evidence type="ECO:0000256" key="3">
    <source>
        <dbReference type="ARBA" id="ARBA00022801"/>
    </source>
</evidence>
<dbReference type="Pfam" id="PF01074">
    <property type="entry name" value="Glyco_hydro_38N"/>
    <property type="match status" value="1"/>
</dbReference>
<dbReference type="Gene3D" id="3.20.110.10">
    <property type="entry name" value="Glycoside hydrolase 38, N terminal domain"/>
    <property type="match status" value="1"/>
</dbReference>
<dbReference type="GO" id="GO:0009313">
    <property type="term" value="P:oligosaccharide catabolic process"/>
    <property type="evidence" value="ECO:0007669"/>
    <property type="project" value="TreeGrafter"/>
</dbReference>
<dbReference type="SUPFAM" id="SSF88688">
    <property type="entry name" value="Families 57/38 glycoside transferase middle domain"/>
    <property type="match status" value="1"/>
</dbReference>
<comment type="similarity">
    <text evidence="1">Belongs to the glycosyl hydrolase 38 family.</text>
</comment>
<evidence type="ECO:0000313" key="6">
    <source>
        <dbReference type="EMBL" id="GLC27647.1"/>
    </source>
</evidence>
<dbReference type="Gene3D" id="2.70.98.30">
    <property type="entry name" value="Golgi alpha-mannosidase II, domain 4"/>
    <property type="match status" value="1"/>
</dbReference>
<dbReference type="GO" id="GO:0030246">
    <property type="term" value="F:carbohydrate binding"/>
    <property type="evidence" value="ECO:0007669"/>
    <property type="project" value="InterPro"/>
</dbReference>
<dbReference type="InterPro" id="IPR011330">
    <property type="entry name" value="Glyco_hydro/deAcase_b/a-brl"/>
</dbReference>